<dbReference type="InterPro" id="IPR057251">
    <property type="entry name" value="FP_C"/>
</dbReference>
<feature type="region of interest" description="Disordered" evidence="2">
    <location>
        <begin position="1"/>
        <end position="69"/>
    </location>
</feature>
<sequence>MSDRRTPPKSSTTTKLIQARSDSDIPQAMSSSPFGNVNTTSRSKRPCPEPSPSPKNKEPASSPRNSDLQDFKQEIRQMLTTWKKEQQDYLTKIINEQSTQLKRLVSDIAELKIQNNSMQKSFSEMESTVTFISKQYDDMSKQLESLQKEKRACRDSMQQQDAKLQDLQQLSRSSIIEIRNVPNKEKETATDLTSVVSRIGATINTPVDRTQVRDIYRLPGKPGTVRPIVVEFTNVETKNQMITSIRNFNKGNPIEGRLNTLSIGLGGDRRPIYVAEYLPASSRKLFYITREFAKRMEYKYCWTSNGNIFLRKEEGARQLLIKSEQSLADLQVQMTK</sequence>
<keyword evidence="5" id="KW-1185">Reference proteome</keyword>
<evidence type="ECO:0000313" key="4">
    <source>
        <dbReference type="EMBL" id="CAH1646373.1"/>
    </source>
</evidence>
<dbReference type="Pfam" id="PF25298">
    <property type="entry name" value="Baculo_FP_2nd"/>
    <property type="match status" value="1"/>
</dbReference>
<dbReference type="PANTHER" id="PTHR11505">
    <property type="entry name" value="L1 TRANSPOSABLE ELEMENT-RELATED"/>
    <property type="match status" value="1"/>
</dbReference>
<feature type="coiled-coil region" evidence="1">
    <location>
        <begin position="94"/>
        <end position="163"/>
    </location>
</feature>
<feature type="compositionally biased region" description="Polar residues" evidence="2">
    <location>
        <begin position="28"/>
        <end position="40"/>
    </location>
</feature>
<proteinExistence type="predicted"/>
<name>A0A9P0N636_SPOLI</name>
<accession>A0A9P0N636</accession>
<dbReference type="InterPro" id="IPR004244">
    <property type="entry name" value="Transposase_22"/>
</dbReference>
<evidence type="ECO:0000256" key="1">
    <source>
        <dbReference type="SAM" id="Coils"/>
    </source>
</evidence>
<evidence type="ECO:0000256" key="2">
    <source>
        <dbReference type="SAM" id="MobiDB-lite"/>
    </source>
</evidence>
<gene>
    <name evidence="4" type="ORF">SPLIT_LOCUS11725</name>
</gene>
<dbReference type="AlphaFoldDB" id="A0A9P0N636"/>
<dbReference type="Proteomes" id="UP001153321">
    <property type="component" value="Chromosome 7"/>
</dbReference>
<evidence type="ECO:0000313" key="5">
    <source>
        <dbReference type="Proteomes" id="UP001153321"/>
    </source>
</evidence>
<keyword evidence="1" id="KW-0175">Coiled coil</keyword>
<organism evidence="4 5">
    <name type="scientific">Spodoptera littoralis</name>
    <name type="common">Egyptian cotton leafworm</name>
    <dbReference type="NCBI Taxonomy" id="7109"/>
    <lineage>
        <taxon>Eukaryota</taxon>
        <taxon>Metazoa</taxon>
        <taxon>Ecdysozoa</taxon>
        <taxon>Arthropoda</taxon>
        <taxon>Hexapoda</taxon>
        <taxon>Insecta</taxon>
        <taxon>Pterygota</taxon>
        <taxon>Neoptera</taxon>
        <taxon>Endopterygota</taxon>
        <taxon>Lepidoptera</taxon>
        <taxon>Glossata</taxon>
        <taxon>Ditrysia</taxon>
        <taxon>Noctuoidea</taxon>
        <taxon>Noctuidae</taxon>
        <taxon>Amphipyrinae</taxon>
        <taxon>Spodoptera</taxon>
    </lineage>
</organism>
<reference evidence="4" key="1">
    <citation type="submission" date="2022-02" db="EMBL/GenBank/DDBJ databases">
        <authorList>
            <person name="King R."/>
        </authorList>
    </citation>
    <scope>NUCLEOTIDE SEQUENCE</scope>
</reference>
<evidence type="ECO:0000259" key="3">
    <source>
        <dbReference type="Pfam" id="PF25298"/>
    </source>
</evidence>
<dbReference type="EMBL" id="LR824538">
    <property type="protein sequence ID" value="CAH1646373.1"/>
    <property type="molecule type" value="Genomic_DNA"/>
</dbReference>
<feature type="domain" description="FP protein C-terminal" evidence="3">
    <location>
        <begin position="282"/>
        <end position="330"/>
    </location>
</feature>
<protein>
    <recommendedName>
        <fullName evidence="3">FP protein C-terminal domain-containing protein</fullName>
    </recommendedName>
</protein>